<evidence type="ECO:0000256" key="5">
    <source>
        <dbReference type="ARBA" id="ARBA00022777"/>
    </source>
</evidence>
<dbReference type="InterPro" id="IPR036043">
    <property type="entry name" value="Phosphoglycerate_kinase_sf"/>
</dbReference>
<sequence>MLNLPKLTDLDISNKKVILRLDLDLKEFDPNDLRIKASIKTLDFLKEKNCQITIIAHRGRPDGKFDQSLSFKEFRSYFNKWNAKVEENLRFERGEEENNIEFAKKLATLGEVFVNEAFASSHRNHASIVSLPKLLPHAFGFRFIEEVENLTKVFDNPKRPVVTLLSGLKEDKLKYLDGLEAISDKVLVGGRLPDLLGDNTLSVRNQEGKVIIGNLVMDKEDITVNTIERFEKEIIGAGTILLSGPLGKFEEEGHRQGTERIFKAISALPSFKVAGGGETEKAINLLKISDKFNWISVGGGAFLEFLVNKTLPGIKAFDN</sequence>
<dbReference type="InterPro" id="IPR001576">
    <property type="entry name" value="Phosphoglycerate_kinase"/>
</dbReference>
<keyword evidence="3" id="KW-0808">Transferase</keyword>
<evidence type="ECO:0000256" key="4">
    <source>
        <dbReference type="ARBA" id="ARBA00022741"/>
    </source>
</evidence>
<accession>A0A0G0BKY0</accession>
<protein>
    <recommendedName>
        <fullName evidence="2">phosphoglycerate kinase</fullName>
        <ecNumber evidence="2">2.7.2.3</ecNumber>
    </recommendedName>
</protein>
<dbReference type="SUPFAM" id="SSF53748">
    <property type="entry name" value="Phosphoglycerate kinase"/>
    <property type="match status" value="1"/>
</dbReference>
<evidence type="ECO:0000256" key="3">
    <source>
        <dbReference type="ARBA" id="ARBA00022679"/>
    </source>
</evidence>
<dbReference type="PANTHER" id="PTHR11406:SF23">
    <property type="entry name" value="PHOSPHOGLYCERATE KINASE 1, CHLOROPLASTIC-RELATED"/>
    <property type="match status" value="1"/>
</dbReference>
<dbReference type="GO" id="GO:0005524">
    <property type="term" value="F:ATP binding"/>
    <property type="evidence" value="ECO:0007669"/>
    <property type="project" value="UniProtKB-KW"/>
</dbReference>
<dbReference type="PANTHER" id="PTHR11406">
    <property type="entry name" value="PHOSPHOGLYCERATE KINASE"/>
    <property type="match status" value="1"/>
</dbReference>
<gene>
    <name evidence="7" type="ORF">UR21_C0006G0012</name>
</gene>
<evidence type="ECO:0000313" key="8">
    <source>
        <dbReference type="Proteomes" id="UP000034803"/>
    </source>
</evidence>
<evidence type="ECO:0000256" key="1">
    <source>
        <dbReference type="ARBA" id="ARBA00000642"/>
    </source>
</evidence>
<dbReference type="Gene3D" id="3.40.50.1260">
    <property type="entry name" value="Phosphoglycerate kinase, N-terminal domain"/>
    <property type="match status" value="4"/>
</dbReference>
<dbReference type="GO" id="GO:0006096">
    <property type="term" value="P:glycolytic process"/>
    <property type="evidence" value="ECO:0007669"/>
    <property type="project" value="InterPro"/>
</dbReference>
<dbReference type="GO" id="GO:0005829">
    <property type="term" value="C:cytosol"/>
    <property type="evidence" value="ECO:0007669"/>
    <property type="project" value="TreeGrafter"/>
</dbReference>
<keyword evidence="6" id="KW-0067">ATP-binding</keyword>
<keyword evidence="5 7" id="KW-0418">Kinase</keyword>
<evidence type="ECO:0000256" key="6">
    <source>
        <dbReference type="ARBA" id="ARBA00022840"/>
    </source>
</evidence>
<dbReference type="Proteomes" id="UP000034803">
    <property type="component" value="Unassembled WGS sequence"/>
</dbReference>
<organism evidence="7 8">
    <name type="scientific">Candidatus Woesebacteria bacterium GW2011_GWC2_31_9</name>
    <dbReference type="NCBI Taxonomy" id="1618586"/>
    <lineage>
        <taxon>Bacteria</taxon>
        <taxon>Candidatus Woeseibacteriota</taxon>
    </lineage>
</organism>
<dbReference type="Pfam" id="PF00162">
    <property type="entry name" value="PGK"/>
    <property type="match status" value="3"/>
</dbReference>
<keyword evidence="4" id="KW-0547">Nucleotide-binding</keyword>
<reference evidence="7 8" key="1">
    <citation type="journal article" date="2015" name="Nature">
        <title>rRNA introns, odd ribosomes, and small enigmatic genomes across a large radiation of phyla.</title>
        <authorList>
            <person name="Brown C.T."/>
            <person name="Hug L.A."/>
            <person name="Thomas B.C."/>
            <person name="Sharon I."/>
            <person name="Castelle C.J."/>
            <person name="Singh A."/>
            <person name="Wilkins M.J."/>
            <person name="Williams K.H."/>
            <person name="Banfield J.F."/>
        </authorList>
    </citation>
    <scope>NUCLEOTIDE SEQUENCE [LARGE SCALE GENOMIC DNA]</scope>
</reference>
<name>A0A0G0BKY0_9BACT</name>
<dbReference type="GO" id="GO:0043531">
    <property type="term" value="F:ADP binding"/>
    <property type="evidence" value="ECO:0007669"/>
    <property type="project" value="TreeGrafter"/>
</dbReference>
<dbReference type="EC" id="2.7.2.3" evidence="2"/>
<dbReference type="GO" id="GO:0006094">
    <property type="term" value="P:gluconeogenesis"/>
    <property type="evidence" value="ECO:0007669"/>
    <property type="project" value="TreeGrafter"/>
</dbReference>
<dbReference type="AlphaFoldDB" id="A0A0G0BKY0"/>
<proteinExistence type="predicted"/>
<evidence type="ECO:0000313" key="7">
    <source>
        <dbReference type="EMBL" id="KKP31697.1"/>
    </source>
</evidence>
<dbReference type="GO" id="GO:0004618">
    <property type="term" value="F:phosphoglycerate kinase activity"/>
    <property type="evidence" value="ECO:0007669"/>
    <property type="project" value="UniProtKB-EC"/>
</dbReference>
<comment type="caution">
    <text evidence="7">The sequence shown here is derived from an EMBL/GenBank/DDBJ whole genome shotgun (WGS) entry which is preliminary data.</text>
</comment>
<dbReference type="EMBL" id="LBOI01000006">
    <property type="protein sequence ID" value="KKP31697.1"/>
    <property type="molecule type" value="Genomic_DNA"/>
</dbReference>
<dbReference type="InterPro" id="IPR015824">
    <property type="entry name" value="Phosphoglycerate_kinase_N"/>
</dbReference>
<evidence type="ECO:0000256" key="2">
    <source>
        <dbReference type="ARBA" id="ARBA00013061"/>
    </source>
</evidence>
<comment type="catalytic activity">
    <reaction evidence="1">
        <text>(2R)-3-phosphoglycerate + ATP = (2R)-3-phospho-glyceroyl phosphate + ADP</text>
        <dbReference type="Rhea" id="RHEA:14801"/>
        <dbReference type="ChEBI" id="CHEBI:30616"/>
        <dbReference type="ChEBI" id="CHEBI:57604"/>
        <dbReference type="ChEBI" id="CHEBI:58272"/>
        <dbReference type="ChEBI" id="CHEBI:456216"/>
        <dbReference type="EC" id="2.7.2.3"/>
    </reaction>
</comment>